<sequence>MALLDLLLAVYCSYSFSAFMFLIIGLGKHQFSDDPLKQKAKFLKKPDFFKLNIV</sequence>
<keyword evidence="1" id="KW-0472">Membrane</keyword>
<protein>
    <submittedName>
        <fullName evidence="2">Uncharacterized protein</fullName>
    </submittedName>
</protein>
<accession>A0A1H6IX80</accession>
<evidence type="ECO:0000256" key="1">
    <source>
        <dbReference type="SAM" id="Phobius"/>
    </source>
</evidence>
<dbReference type="EMBL" id="FNWX01000008">
    <property type="protein sequence ID" value="SEH51075.1"/>
    <property type="molecule type" value="Genomic_DNA"/>
</dbReference>
<reference evidence="3" key="1">
    <citation type="submission" date="2016-10" db="EMBL/GenBank/DDBJ databases">
        <authorList>
            <person name="Varghese N."/>
            <person name="Submissions S."/>
        </authorList>
    </citation>
    <scope>NUCLEOTIDE SEQUENCE [LARGE SCALE GENOMIC DNA]</scope>
    <source>
        <strain evidence="3">DSM 19326</strain>
    </source>
</reference>
<evidence type="ECO:0000313" key="2">
    <source>
        <dbReference type="EMBL" id="SEH51075.1"/>
    </source>
</evidence>
<evidence type="ECO:0000313" key="3">
    <source>
        <dbReference type="Proteomes" id="UP000198555"/>
    </source>
</evidence>
<dbReference type="AlphaFoldDB" id="A0A1H6IX80"/>
<organism evidence="2 3">
    <name type="scientific">Epilithonimonas hominis</name>
    <dbReference type="NCBI Taxonomy" id="420404"/>
    <lineage>
        <taxon>Bacteria</taxon>
        <taxon>Pseudomonadati</taxon>
        <taxon>Bacteroidota</taxon>
        <taxon>Flavobacteriia</taxon>
        <taxon>Flavobacteriales</taxon>
        <taxon>Weeksellaceae</taxon>
        <taxon>Chryseobacterium group</taxon>
        <taxon>Epilithonimonas</taxon>
    </lineage>
</organism>
<keyword evidence="1" id="KW-0812">Transmembrane</keyword>
<gene>
    <name evidence="2" type="ORF">SAMN05421793_10873</name>
</gene>
<keyword evidence="1" id="KW-1133">Transmembrane helix</keyword>
<proteinExistence type="predicted"/>
<dbReference type="Proteomes" id="UP000198555">
    <property type="component" value="Unassembled WGS sequence"/>
</dbReference>
<feature type="transmembrane region" description="Helical" evidence="1">
    <location>
        <begin position="6"/>
        <end position="27"/>
    </location>
</feature>
<name>A0A1H6IX80_9FLAO</name>
<keyword evidence="3" id="KW-1185">Reference proteome</keyword>